<evidence type="ECO:0000256" key="1">
    <source>
        <dbReference type="ARBA" id="ARBA00005750"/>
    </source>
</evidence>
<dbReference type="Pfam" id="PF19567">
    <property type="entry name" value="CpsB_CapC"/>
    <property type="match status" value="1"/>
</dbReference>
<keyword evidence="7" id="KW-1185">Reference proteome</keyword>
<evidence type="ECO:0000256" key="4">
    <source>
        <dbReference type="ARBA" id="ARBA00051722"/>
    </source>
</evidence>
<keyword evidence="3 5" id="KW-0904">Protein phosphatase</keyword>
<dbReference type="PANTHER" id="PTHR39181">
    <property type="entry name" value="TYROSINE-PROTEIN PHOSPHATASE YWQE"/>
    <property type="match status" value="1"/>
</dbReference>
<evidence type="ECO:0000256" key="3">
    <source>
        <dbReference type="ARBA" id="ARBA00022912"/>
    </source>
</evidence>
<dbReference type="Proteomes" id="UP001589691">
    <property type="component" value="Unassembled WGS sequence"/>
</dbReference>
<dbReference type="EC" id="3.1.3.48" evidence="5"/>
<organism evidence="6 7">
    <name type="scientific">Lactiplantibacillus modestisalitolerans</name>
    <dbReference type="NCBI Taxonomy" id="1457219"/>
    <lineage>
        <taxon>Bacteria</taxon>
        <taxon>Bacillati</taxon>
        <taxon>Bacillota</taxon>
        <taxon>Bacilli</taxon>
        <taxon>Lactobacillales</taxon>
        <taxon>Lactobacillaceae</taxon>
        <taxon>Lactiplantibacillus</taxon>
    </lineage>
</organism>
<evidence type="ECO:0000313" key="6">
    <source>
        <dbReference type="EMBL" id="MFB9769837.1"/>
    </source>
</evidence>
<name>A0ABV5WUN7_9LACO</name>
<sequence length="257" mass="28911">MTSNQLIDLHCHLLPKLDDGSPSLEASLTLARQAVADGIGYVLATPHHYDRHYVNHAVVVRQAVQQFQNELDRQGIALTVFPGQEVHLNGQLLDHLDDLLGIDQNRRYLLLELPHEMVPAYLDETIFELSCQGITPVLAHPERNAQLLAEPQRLYQLVQQGCLAQVTASSLVGTFGAAVQRMVKEFVQCNLVQVVASDAHALKQREFVLREAYEVLGKMDSGYPQRFKATARQLLNGEPVEMGTVRVPRKSKRFWLF</sequence>
<comment type="catalytic activity">
    <reaction evidence="4 5">
        <text>O-phospho-L-tyrosyl-[protein] + H2O = L-tyrosyl-[protein] + phosphate</text>
        <dbReference type="Rhea" id="RHEA:10684"/>
        <dbReference type="Rhea" id="RHEA-COMP:10136"/>
        <dbReference type="Rhea" id="RHEA-COMP:20101"/>
        <dbReference type="ChEBI" id="CHEBI:15377"/>
        <dbReference type="ChEBI" id="CHEBI:43474"/>
        <dbReference type="ChEBI" id="CHEBI:46858"/>
        <dbReference type="ChEBI" id="CHEBI:61978"/>
        <dbReference type="EC" id="3.1.3.48"/>
    </reaction>
</comment>
<dbReference type="Gene3D" id="3.20.20.140">
    <property type="entry name" value="Metal-dependent hydrolases"/>
    <property type="match status" value="1"/>
</dbReference>
<evidence type="ECO:0000256" key="5">
    <source>
        <dbReference type="PIRNR" id="PIRNR016557"/>
    </source>
</evidence>
<comment type="similarity">
    <text evidence="1 5">Belongs to the metallo-dependent hydrolases superfamily. CpsB/CapC family.</text>
</comment>
<keyword evidence="2 5" id="KW-0378">Hydrolase</keyword>
<dbReference type="PANTHER" id="PTHR39181:SF1">
    <property type="entry name" value="TYROSINE-PROTEIN PHOSPHATASE YWQE"/>
    <property type="match status" value="1"/>
</dbReference>
<dbReference type="SUPFAM" id="SSF89550">
    <property type="entry name" value="PHP domain-like"/>
    <property type="match status" value="1"/>
</dbReference>
<dbReference type="PIRSF" id="PIRSF016557">
    <property type="entry name" value="Caps_synth_CpsB"/>
    <property type="match status" value="1"/>
</dbReference>
<accession>A0ABV5WUN7</accession>
<protein>
    <recommendedName>
        <fullName evidence="5">Tyrosine-protein phosphatase</fullName>
        <ecNumber evidence="5">3.1.3.48</ecNumber>
    </recommendedName>
</protein>
<dbReference type="RefSeq" id="WP_137641558.1">
    <property type="nucleotide sequence ID" value="NZ_BJEA01000001.1"/>
</dbReference>
<proteinExistence type="inferred from homology"/>
<dbReference type="EMBL" id="JBHLZY010000020">
    <property type="protein sequence ID" value="MFB9769837.1"/>
    <property type="molecule type" value="Genomic_DNA"/>
</dbReference>
<gene>
    <name evidence="6" type="ORF">ACFFLI_08170</name>
</gene>
<evidence type="ECO:0000313" key="7">
    <source>
        <dbReference type="Proteomes" id="UP001589691"/>
    </source>
</evidence>
<dbReference type="InterPro" id="IPR016667">
    <property type="entry name" value="Caps_polysacc_synth_CpsB/CapC"/>
</dbReference>
<reference evidence="6 7" key="1">
    <citation type="submission" date="2024-09" db="EMBL/GenBank/DDBJ databases">
        <authorList>
            <person name="Sun Q."/>
            <person name="Mori K."/>
        </authorList>
    </citation>
    <scope>NUCLEOTIDE SEQUENCE [LARGE SCALE GENOMIC DNA]</scope>
    <source>
        <strain evidence="6 7">TBRC 4576</strain>
    </source>
</reference>
<dbReference type="InterPro" id="IPR016195">
    <property type="entry name" value="Pol/histidinol_Pase-like"/>
</dbReference>
<comment type="caution">
    <text evidence="6">The sequence shown here is derived from an EMBL/GenBank/DDBJ whole genome shotgun (WGS) entry which is preliminary data.</text>
</comment>
<evidence type="ECO:0000256" key="2">
    <source>
        <dbReference type="ARBA" id="ARBA00022801"/>
    </source>
</evidence>